<feature type="domain" description="Aldehyde oxidase/xanthine dehydrogenase a/b hammerhead" evidence="3">
    <location>
        <begin position="26"/>
        <end position="139"/>
    </location>
</feature>
<dbReference type="InterPro" id="IPR000674">
    <property type="entry name" value="Ald_Oxase/Xan_DH_a/b"/>
</dbReference>
<dbReference type="InterPro" id="IPR037165">
    <property type="entry name" value="AldOxase/xan_DH_Mopterin-bd_sf"/>
</dbReference>
<comment type="caution">
    <text evidence="4">The sequence shown here is derived from an EMBL/GenBank/DDBJ whole genome shotgun (WGS) entry which is preliminary data.</text>
</comment>
<dbReference type="InterPro" id="IPR008274">
    <property type="entry name" value="AldOxase/xan_DH_MoCoBD1"/>
</dbReference>
<dbReference type="EMBL" id="BAHE01000003">
    <property type="protein sequence ID" value="GAB98848.1"/>
    <property type="molecule type" value="Genomic_DNA"/>
</dbReference>
<proteinExistence type="predicted"/>
<dbReference type="SUPFAM" id="SSF56003">
    <property type="entry name" value="Molybdenum cofactor-binding domain"/>
    <property type="match status" value="1"/>
</dbReference>
<dbReference type="GO" id="GO:0016491">
    <property type="term" value="F:oxidoreductase activity"/>
    <property type="evidence" value="ECO:0007669"/>
    <property type="project" value="UniProtKB-KW"/>
</dbReference>
<dbReference type="PANTHER" id="PTHR11908">
    <property type="entry name" value="XANTHINE DEHYDROGENASE"/>
    <property type="match status" value="1"/>
</dbReference>
<evidence type="ECO:0000259" key="3">
    <source>
        <dbReference type="SMART" id="SM01008"/>
    </source>
</evidence>
<evidence type="ECO:0000256" key="1">
    <source>
        <dbReference type="ARBA" id="ARBA00022505"/>
    </source>
</evidence>
<dbReference type="Pfam" id="PF20256">
    <property type="entry name" value="MoCoBD_2"/>
    <property type="match status" value="1"/>
</dbReference>
<evidence type="ECO:0000313" key="5">
    <source>
        <dbReference type="Proteomes" id="UP000035058"/>
    </source>
</evidence>
<dbReference type="InterPro" id="IPR046867">
    <property type="entry name" value="AldOxase/xan_DH_MoCoBD2"/>
</dbReference>
<organism evidence="4 5">
    <name type="scientific">Gordonia namibiensis NBRC 108229</name>
    <dbReference type="NCBI Taxonomy" id="1208314"/>
    <lineage>
        <taxon>Bacteria</taxon>
        <taxon>Bacillati</taxon>
        <taxon>Actinomycetota</taxon>
        <taxon>Actinomycetes</taxon>
        <taxon>Mycobacteriales</taxon>
        <taxon>Gordoniaceae</taxon>
        <taxon>Gordonia</taxon>
    </lineage>
</organism>
<dbReference type="Gene3D" id="3.90.1170.50">
    <property type="entry name" value="Aldehyde oxidase/xanthine dehydrogenase, a/b hammerhead"/>
    <property type="match status" value="1"/>
</dbReference>
<dbReference type="Proteomes" id="UP000035058">
    <property type="component" value="Unassembled WGS sequence"/>
</dbReference>
<dbReference type="Gene3D" id="3.30.365.10">
    <property type="entry name" value="Aldehyde oxidase/xanthine dehydrogenase, molybdopterin binding domain"/>
    <property type="match status" value="4"/>
</dbReference>
<dbReference type="SUPFAM" id="SSF54665">
    <property type="entry name" value="CO dehydrogenase molybdoprotein N-domain-like"/>
    <property type="match status" value="1"/>
</dbReference>
<gene>
    <name evidence="4" type="ORF">GONAM_03_00270</name>
</gene>
<keyword evidence="5" id="KW-1185">Reference proteome</keyword>
<evidence type="ECO:0000313" key="4">
    <source>
        <dbReference type="EMBL" id="GAB98848.1"/>
    </source>
</evidence>
<keyword evidence="1" id="KW-0500">Molybdenum</keyword>
<protein>
    <submittedName>
        <fullName evidence="4">Putative carbon monoxide dehydrogenase large subunit</fullName>
    </submittedName>
</protein>
<dbReference type="GO" id="GO:0005506">
    <property type="term" value="F:iron ion binding"/>
    <property type="evidence" value="ECO:0007669"/>
    <property type="project" value="InterPro"/>
</dbReference>
<accession>K6VRM2</accession>
<dbReference type="Pfam" id="PF01315">
    <property type="entry name" value="Ald_Xan_dh_C"/>
    <property type="match status" value="1"/>
</dbReference>
<name>K6VRM2_9ACTN</name>
<dbReference type="InterPro" id="IPR036856">
    <property type="entry name" value="Ald_Oxase/Xan_DH_a/b_sf"/>
</dbReference>
<dbReference type="PANTHER" id="PTHR11908:SF132">
    <property type="entry name" value="ALDEHYDE OXIDASE 1-RELATED"/>
    <property type="match status" value="1"/>
</dbReference>
<dbReference type="InterPro" id="IPR016208">
    <property type="entry name" value="Ald_Oxase/xanthine_DH-like"/>
</dbReference>
<reference evidence="4 5" key="1">
    <citation type="submission" date="2012-08" db="EMBL/GenBank/DDBJ databases">
        <title>Whole genome shotgun sequence of Gordonia namibiensis NBRC 108229.</title>
        <authorList>
            <person name="Isaki-Nakamura S."/>
            <person name="Hosoyama A."/>
            <person name="Tsuchikane K."/>
            <person name="Katsumata H."/>
            <person name="Baba S."/>
            <person name="Yamazaki S."/>
            <person name="Fujita N."/>
        </authorList>
    </citation>
    <scope>NUCLEOTIDE SEQUENCE [LARGE SCALE GENOMIC DNA]</scope>
    <source>
        <strain evidence="4 5">NBRC 108229</strain>
    </source>
</reference>
<dbReference type="Pfam" id="PF02738">
    <property type="entry name" value="MoCoBD_1"/>
    <property type="match status" value="1"/>
</dbReference>
<sequence length="785" mass="84135">MTPTETNQNSLIGASVARVQDDRMLAGQGWYVDDIKATDALHAAVLRSPIAAGRVTGFDATEAMAEPSVRLVLGPDELEAGLDTLPAPWLIPGQQEVDFVLFDRQIRYVGQPLAIVVAESRAAAEDALELIELDFEETQAIVSIEEARAEGAPLVHPELGSNQVGQIHFGDPVDALEEAFAKAHTVIDRVFTIPRISHNSMEARGILAEWIPATGQMTIHSSTQVPHMVRQDVAKALRLRADQVRVVAPDVGGAFGLKTLLFPDEAFVCLAAKTLGAKIKWIEDRSEALVSSYQGRGQLDRARLALDADGKFLALHVDLHGDVGAHSCTGTGGTGPFQVSGLMVEGPYKYADAAGATVTAWYTNAVPTGAYRGYGMQEATYVRERLVDEAARVMGIDPVELRRRNMLTEEELPFVTRLQMPYDSGDYPESLQRAVEMAAGKNVTSTDRVRRGIGYASFTEITGFAPTALTEVFGIHWSTWDSSKVRVNEDGSVTVFSGLTAIGQGVETAFAQIAADVLEVPLDRVSVQLGDTAVSPFANMASQASRALTIGGPALFDAATRLRDRIQTLAANTLKTERDNVTFDGDKFSTLDGSASATWQEVAHRGWMGWGRGDSDKIALEELGEYDPPSITYGYATHAAQVAVDLDTGKVDVENYWLVHDAGVLVNPMIVEGQIVGGVAMGFGTALLEEVVYSDAGQPLTTTYLDYLLPASEDIPEIEMEHTVHPSAITPGGYKGVGESGTIPPPAAIANAVANAVPEIAGNLVALPMSPTRVWTLLDKAGLTR</sequence>
<dbReference type="SMART" id="SM01008">
    <property type="entry name" value="Ald_Xan_dh_C"/>
    <property type="match status" value="1"/>
</dbReference>
<evidence type="ECO:0000256" key="2">
    <source>
        <dbReference type="ARBA" id="ARBA00023002"/>
    </source>
</evidence>
<dbReference type="RefSeq" id="WP_006865126.1">
    <property type="nucleotide sequence ID" value="NZ_BAHE01000003.1"/>
</dbReference>
<keyword evidence="2" id="KW-0560">Oxidoreductase</keyword>
<dbReference type="AlphaFoldDB" id="K6VRM2"/>